<protein>
    <submittedName>
        <fullName evidence="1">Uncharacterized protein</fullName>
    </submittedName>
</protein>
<name>A0A8D9CD60_9VIRU</name>
<dbReference type="EMBL" id="OU342829">
    <property type="protein sequence ID" value="CAG7580632.1"/>
    <property type="molecule type" value="Genomic_DNA"/>
</dbReference>
<sequence>MPQSRFNRLKNKMNQRPEDKEIPKKISDTCLGKCAPDMFGFNEDGSPKIYCHGCGRNLGK</sequence>
<proteinExistence type="predicted"/>
<accession>A0A8D9CD60</accession>
<reference evidence="1" key="1">
    <citation type="submission" date="2021-06" db="EMBL/GenBank/DDBJ databases">
        <authorList>
            <person name="Gannon L."/>
            <person name="Redgwell R T."/>
            <person name="Michniewski S."/>
            <person name="Harrison D C."/>
            <person name="Millard A."/>
        </authorList>
    </citation>
    <scope>NUCLEOTIDE SEQUENCE</scope>
</reference>
<evidence type="ECO:0000313" key="1">
    <source>
        <dbReference type="EMBL" id="CAG7580632.1"/>
    </source>
</evidence>
<organism evidence="1">
    <name type="scientific">uncultured marine phage</name>
    <dbReference type="NCBI Taxonomy" id="707152"/>
    <lineage>
        <taxon>Viruses</taxon>
        <taxon>environmental samples</taxon>
    </lineage>
</organism>
<gene>
    <name evidence="1" type="ORF">SLAVMIC_00503</name>
</gene>